<dbReference type="PANTHER" id="PTHR45793">
    <property type="entry name" value="HOMEOBOX PROTEIN"/>
    <property type="match status" value="1"/>
</dbReference>
<dbReference type="Gene3D" id="1.10.10.60">
    <property type="entry name" value="Homeodomain-like"/>
    <property type="match status" value="1"/>
</dbReference>
<organism evidence="10">
    <name type="scientific">Dendrocoelum lacteum</name>
    <dbReference type="NCBI Taxonomy" id="27895"/>
    <lineage>
        <taxon>Eukaryota</taxon>
        <taxon>Metazoa</taxon>
        <taxon>Spiralia</taxon>
        <taxon>Lophotrochozoa</taxon>
        <taxon>Platyhelminthes</taxon>
        <taxon>Rhabditophora</taxon>
        <taxon>Seriata</taxon>
        <taxon>Tricladida</taxon>
        <taxon>Continenticola</taxon>
        <taxon>Planarioidea</taxon>
        <taxon>Dendrocoelidae</taxon>
        <taxon>Dendrocoelum</taxon>
    </lineage>
</organism>
<dbReference type="AlphaFoldDB" id="T1E106"/>
<dbReference type="PROSITE" id="PS00027">
    <property type="entry name" value="HOMEOBOX_1"/>
    <property type="match status" value="1"/>
</dbReference>
<sequence length="493" mass="55797">MFLSQPVHPNNHLSMFPYSQAFTGSDYSYSMASSQNPSQYPISAIEQAFSGFNAGTSVQSMSEKSIPPPSVGSTDNCLNNRESLWSSASGYQPQLNTQYSFDQNAMAAASAIALAAGTSSFPNSPYFPQHPSLYQVPNKKTRRDRTTFTRQQLEVLEIHFEKNRYPDIFLRDEISSKINLPESRVQVWFKNRRAKERQKNKQKPNNYNIQAVQNQSLQDKNVQHRISIGKHNHTAFKEKIKMNNEIPEMRIMDCVIDQSSIQDKALKSEMKRSSKSKSKDNQNGSSLKQNHNSQKSPSHKPESLHSTNPIISSPTMKPIKTSPDHKSLYPEYITKYSHWLNDSPTFNSDNNFWMNRQKSIHQTNDNLFSSNNIIPPQISPVERHNGTFHTPISGGNASNIMVPNTANFLRCFENPTTESQIIDPSCPSTSMLGNNMFCDLPSDNYMTGYPGPFYNYSSKLQSNGLNAYNNSYHPTGPWTLGMPIKGEFGEWSQ</sequence>
<dbReference type="GO" id="GO:0005634">
    <property type="term" value="C:nucleus"/>
    <property type="evidence" value="ECO:0007669"/>
    <property type="project" value="UniProtKB-SubCell"/>
</dbReference>
<accession>T1E106</accession>
<dbReference type="Pfam" id="PF00046">
    <property type="entry name" value="Homeodomain"/>
    <property type="match status" value="1"/>
</dbReference>
<dbReference type="GO" id="GO:0000978">
    <property type="term" value="F:RNA polymerase II cis-regulatory region sequence-specific DNA binding"/>
    <property type="evidence" value="ECO:0007669"/>
    <property type="project" value="TreeGrafter"/>
</dbReference>
<evidence type="ECO:0000256" key="2">
    <source>
        <dbReference type="ARBA" id="ARBA00022473"/>
    </source>
</evidence>
<protein>
    <submittedName>
        <fullName evidence="10">OtxB</fullName>
    </submittedName>
</protein>
<dbReference type="EMBL" id="GAKU01000044">
    <property type="protein sequence ID" value="JAA92593.1"/>
    <property type="molecule type" value="mRNA"/>
</dbReference>
<dbReference type="SUPFAM" id="SSF46689">
    <property type="entry name" value="Homeodomain-like"/>
    <property type="match status" value="1"/>
</dbReference>
<evidence type="ECO:0000256" key="4">
    <source>
        <dbReference type="ARBA" id="ARBA00023155"/>
    </source>
</evidence>
<evidence type="ECO:0000256" key="8">
    <source>
        <dbReference type="SAM" id="MobiDB-lite"/>
    </source>
</evidence>
<proteinExistence type="evidence at transcript level"/>
<feature type="DNA-binding region" description="Homeobox" evidence="6">
    <location>
        <begin position="141"/>
        <end position="200"/>
    </location>
</feature>
<feature type="compositionally biased region" description="Polar residues" evidence="8">
    <location>
        <begin position="281"/>
        <end position="296"/>
    </location>
</feature>
<keyword evidence="3 6" id="KW-0238">DNA-binding</keyword>
<keyword evidence="4 6" id="KW-0371">Homeobox</keyword>
<keyword evidence="2" id="KW-0217">Developmental protein</keyword>
<dbReference type="InterPro" id="IPR001356">
    <property type="entry name" value="HD"/>
</dbReference>
<evidence type="ECO:0000256" key="7">
    <source>
        <dbReference type="RuleBase" id="RU000682"/>
    </source>
</evidence>
<evidence type="ECO:0000259" key="9">
    <source>
        <dbReference type="PROSITE" id="PS50071"/>
    </source>
</evidence>
<dbReference type="PROSITE" id="PS50071">
    <property type="entry name" value="HOMEOBOX_2"/>
    <property type="match status" value="1"/>
</dbReference>
<feature type="domain" description="Homeobox" evidence="9">
    <location>
        <begin position="139"/>
        <end position="199"/>
    </location>
</feature>
<name>T1E106_9PLAT</name>
<feature type="compositionally biased region" description="Polar residues" evidence="8">
    <location>
        <begin position="304"/>
        <end position="315"/>
    </location>
</feature>
<reference evidence="10" key="1">
    <citation type="submission" date="2013-06" db="EMBL/GenBank/DDBJ databases">
        <title>Reactivating head regrowth in a regeneration deficient planarian species.</title>
        <authorList>
            <person name="Liu S.-Y."/>
            <person name="Brandl H."/>
            <person name="Henry I."/>
            <person name="Rink J."/>
        </authorList>
    </citation>
    <scope>NUCLEOTIDE SEQUENCE</scope>
</reference>
<dbReference type="InterPro" id="IPR009057">
    <property type="entry name" value="Homeodomain-like_sf"/>
</dbReference>
<dbReference type="PANTHER" id="PTHR45793:SF5">
    <property type="entry name" value="HOMEOTIC PROTEIN OCELLILESS"/>
    <property type="match status" value="1"/>
</dbReference>
<evidence type="ECO:0000256" key="5">
    <source>
        <dbReference type="ARBA" id="ARBA00023242"/>
    </source>
</evidence>
<evidence type="ECO:0000256" key="1">
    <source>
        <dbReference type="ARBA" id="ARBA00004123"/>
    </source>
</evidence>
<feature type="region of interest" description="Disordered" evidence="8">
    <location>
        <begin position="265"/>
        <end position="324"/>
    </location>
</feature>
<dbReference type="CDD" id="cd00086">
    <property type="entry name" value="homeodomain"/>
    <property type="match status" value="1"/>
</dbReference>
<dbReference type="SMART" id="SM00389">
    <property type="entry name" value="HOX"/>
    <property type="match status" value="1"/>
</dbReference>
<comment type="subcellular location">
    <subcellularLocation>
        <location evidence="1 6 7">Nucleus</location>
    </subcellularLocation>
</comment>
<evidence type="ECO:0000313" key="10">
    <source>
        <dbReference type="EMBL" id="JAA92593.1"/>
    </source>
</evidence>
<keyword evidence="5 6" id="KW-0539">Nucleus</keyword>
<evidence type="ECO:0000256" key="3">
    <source>
        <dbReference type="ARBA" id="ARBA00023125"/>
    </source>
</evidence>
<dbReference type="GO" id="GO:0000981">
    <property type="term" value="F:DNA-binding transcription factor activity, RNA polymerase II-specific"/>
    <property type="evidence" value="ECO:0007669"/>
    <property type="project" value="InterPro"/>
</dbReference>
<dbReference type="InterPro" id="IPR017970">
    <property type="entry name" value="Homeobox_CS"/>
</dbReference>
<feature type="compositionally biased region" description="Basic and acidic residues" evidence="8">
    <location>
        <begin position="265"/>
        <end position="280"/>
    </location>
</feature>
<evidence type="ECO:0000256" key="6">
    <source>
        <dbReference type="PROSITE-ProRule" id="PRU00108"/>
    </source>
</evidence>